<feature type="compositionally biased region" description="Low complexity" evidence="1">
    <location>
        <begin position="13"/>
        <end position="24"/>
    </location>
</feature>
<dbReference type="EMBL" id="BSYO01000008">
    <property type="protein sequence ID" value="GMH08284.1"/>
    <property type="molecule type" value="Genomic_DNA"/>
</dbReference>
<feature type="region of interest" description="Disordered" evidence="1">
    <location>
        <begin position="1"/>
        <end position="87"/>
    </location>
</feature>
<feature type="compositionally biased region" description="Low complexity" evidence="1">
    <location>
        <begin position="278"/>
        <end position="288"/>
    </location>
</feature>
<dbReference type="SUPFAM" id="SSF48452">
    <property type="entry name" value="TPR-like"/>
    <property type="match status" value="1"/>
</dbReference>
<accession>A0AAD3SCR9</accession>
<dbReference type="SMART" id="SM00028">
    <property type="entry name" value="TPR"/>
    <property type="match status" value="3"/>
</dbReference>
<feature type="compositionally biased region" description="Polar residues" evidence="1">
    <location>
        <begin position="54"/>
        <end position="80"/>
    </location>
</feature>
<organism evidence="2 3">
    <name type="scientific">Nepenthes gracilis</name>
    <name type="common">Slender pitcher plant</name>
    <dbReference type="NCBI Taxonomy" id="150966"/>
    <lineage>
        <taxon>Eukaryota</taxon>
        <taxon>Viridiplantae</taxon>
        <taxon>Streptophyta</taxon>
        <taxon>Embryophyta</taxon>
        <taxon>Tracheophyta</taxon>
        <taxon>Spermatophyta</taxon>
        <taxon>Magnoliopsida</taxon>
        <taxon>eudicotyledons</taxon>
        <taxon>Gunneridae</taxon>
        <taxon>Pentapetalae</taxon>
        <taxon>Caryophyllales</taxon>
        <taxon>Nepenthaceae</taxon>
        <taxon>Nepenthes</taxon>
    </lineage>
</organism>
<feature type="region of interest" description="Disordered" evidence="1">
    <location>
        <begin position="278"/>
        <end position="317"/>
    </location>
</feature>
<feature type="compositionally biased region" description="Polar residues" evidence="1">
    <location>
        <begin position="185"/>
        <end position="207"/>
    </location>
</feature>
<evidence type="ECO:0000313" key="2">
    <source>
        <dbReference type="EMBL" id="GMH08284.1"/>
    </source>
</evidence>
<evidence type="ECO:0000256" key="1">
    <source>
        <dbReference type="SAM" id="MobiDB-lite"/>
    </source>
</evidence>
<sequence length="505" mass="52681">MNSNSGKTSTPLNNFDFDFGIGNNRPRSLNDQKNKSNSSLFSSSSTSSSAKSNPMTTTPSWQPNKPSWSHQPAPSRTTMVRTELGGPTSMVGDIFGKSWNSTASSGPGVSIAVVNKDPNLFGDLVSSALGQNKSSSNAPLKSSTTTFKSVSGPFSMGGVADSLPKTNSNSVTSSNVSGGASQKFGNYVSTTSHNNSNYDNRSMNKSANLGGPSMSSLGGGVGTTGVGKGLSKDPFGSLVDFGSKTSAGATLNSTSKAASASSEDFAFGEFQDTWNSSTSTMSSNAFSSTHHKQMGSNSASVPKVDPPSQVHGESSGVDSFDMFFPSSTISSSTGAAASNGLGNQPFSGGDDWGLHSEFEGATDDLGGTTELEGLPAPPPGISALSAKTKGLDYHKQGQFADAIKWLSWAVVLLERAGDISGTMEVLICRATCYKEVGEYKKAVSDCTKVLDHDGTNVSVLVQRALFYESMEKYKLGAEDLRTVMKLDPGNKVAKSTIHRLTKMAE</sequence>
<protein>
    <submittedName>
        <fullName evidence="2">Uncharacterized protein</fullName>
    </submittedName>
</protein>
<feature type="compositionally biased region" description="Polar residues" evidence="1">
    <location>
        <begin position="1"/>
        <end position="12"/>
    </location>
</feature>
<dbReference type="PANTHER" id="PTHR47697">
    <property type="entry name" value="OS03G0340700 PROTEIN"/>
    <property type="match status" value="1"/>
</dbReference>
<dbReference type="AlphaFoldDB" id="A0AAD3SCR9"/>
<proteinExistence type="predicted"/>
<name>A0AAD3SCR9_NEPGR</name>
<gene>
    <name evidence="2" type="ORF">Nepgr_010124</name>
</gene>
<dbReference type="Proteomes" id="UP001279734">
    <property type="component" value="Unassembled WGS sequence"/>
</dbReference>
<reference evidence="2" key="1">
    <citation type="submission" date="2023-05" db="EMBL/GenBank/DDBJ databases">
        <title>Nepenthes gracilis genome sequencing.</title>
        <authorList>
            <person name="Fukushima K."/>
        </authorList>
    </citation>
    <scope>NUCLEOTIDE SEQUENCE</scope>
    <source>
        <strain evidence="2">SING2019-196</strain>
    </source>
</reference>
<evidence type="ECO:0000313" key="3">
    <source>
        <dbReference type="Proteomes" id="UP001279734"/>
    </source>
</evidence>
<feature type="region of interest" description="Disordered" evidence="1">
    <location>
        <begin position="130"/>
        <end position="154"/>
    </location>
</feature>
<feature type="region of interest" description="Disordered" evidence="1">
    <location>
        <begin position="334"/>
        <end position="381"/>
    </location>
</feature>
<feature type="region of interest" description="Disordered" evidence="1">
    <location>
        <begin position="185"/>
        <end position="216"/>
    </location>
</feature>
<feature type="compositionally biased region" description="Polar residues" evidence="1">
    <location>
        <begin position="130"/>
        <end position="149"/>
    </location>
</feature>
<feature type="compositionally biased region" description="Low complexity" evidence="1">
    <location>
        <begin position="35"/>
        <end position="53"/>
    </location>
</feature>
<dbReference type="Gene3D" id="1.25.40.10">
    <property type="entry name" value="Tetratricopeptide repeat domain"/>
    <property type="match status" value="1"/>
</dbReference>
<dbReference type="PANTHER" id="PTHR47697:SF1">
    <property type="entry name" value="OS03G0340700 PROTEIN"/>
    <property type="match status" value="1"/>
</dbReference>
<keyword evidence="3" id="KW-1185">Reference proteome</keyword>
<comment type="caution">
    <text evidence="2">The sequence shown here is derived from an EMBL/GenBank/DDBJ whole genome shotgun (WGS) entry which is preliminary data.</text>
</comment>
<dbReference type="InterPro" id="IPR019734">
    <property type="entry name" value="TPR_rpt"/>
</dbReference>
<dbReference type="InterPro" id="IPR011990">
    <property type="entry name" value="TPR-like_helical_dom_sf"/>
</dbReference>